<evidence type="ECO:0000256" key="4">
    <source>
        <dbReference type="ARBA" id="ARBA00022559"/>
    </source>
</evidence>
<name>A0A5D3B531_9TREE</name>
<dbReference type="GO" id="GO:0005524">
    <property type="term" value="F:ATP binding"/>
    <property type="evidence" value="ECO:0007669"/>
    <property type="project" value="UniProtKB-KW"/>
</dbReference>
<dbReference type="GO" id="GO:0006979">
    <property type="term" value="P:response to oxidative stress"/>
    <property type="evidence" value="ECO:0007669"/>
    <property type="project" value="InterPro"/>
</dbReference>
<evidence type="ECO:0000313" key="15">
    <source>
        <dbReference type="EMBL" id="TYJ57739.1"/>
    </source>
</evidence>
<evidence type="ECO:0000259" key="14">
    <source>
        <dbReference type="PROSITE" id="PS51193"/>
    </source>
</evidence>
<evidence type="ECO:0000256" key="8">
    <source>
        <dbReference type="ARBA" id="ARBA00022801"/>
    </source>
</evidence>
<dbReference type="InterPro" id="IPR027417">
    <property type="entry name" value="P-loop_NTPase"/>
</dbReference>
<reference evidence="15 16" key="1">
    <citation type="submission" date="2017-05" db="EMBL/GenBank/DDBJ databases">
        <title>The Genome Sequence of Tsuchiyaea wingfieldii DSM 27421.</title>
        <authorList>
            <person name="Cuomo C."/>
            <person name="Passer A."/>
            <person name="Billmyre B."/>
            <person name="Heitman J."/>
        </authorList>
    </citation>
    <scope>NUCLEOTIDE SEQUENCE [LARGE SCALE GENOMIC DNA]</scope>
    <source>
        <strain evidence="15 16">DSM 27421</strain>
    </source>
</reference>
<dbReference type="InterPro" id="IPR041399">
    <property type="entry name" value="Catalase_large_C"/>
</dbReference>
<dbReference type="AlphaFoldDB" id="A0A5D3B531"/>
<keyword evidence="10" id="KW-0315">Glutamine amidotransferase</keyword>
<organism evidence="15 16">
    <name type="scientific">Cryptococcus floricola</name>
    <dbReference type="NCBI Taxonomy" id="2591691"/>
    <lineage>
        <taxon>Eukaryota</taxon>
        <taxon>Fungi</taxon>
        <taxon>Dikarya</taxon>
        <taxon>Basidiomycota</taxon>
        <taxon>Agaricomycotina</taxon>
        <taxon>Tremellomycetes</taxon>
        <taxon>Tremellales</taxon>
        <taxon>Cryptococcaceae</taxon>
        <taxon>Cryptococcus</taxon>
    </lineage>
</organism>
<accession>A0A5D3B531</accession>
<keyword evidence="9" id="KW-0067">ATP-binding</keyword>
<evidence type="ECO:0000256" key="7">
    <source>
        <dbReference type="ARBA" id="ARBA00022741"/>
    </source>
</evidence>
<evidence type="ECO:0000256" key="1">
    <source>
        <dbReference type="ARBA" id="ARBA00001971"/>
    </source>
</evidence>
<dbReference type="CDD" id="cd03132">
    <property type="entry name" value="GATase1_catalase"/>
    <property type="match status" value="1"/>
</dbReference>
<dbReference type="InterPro" id="IPR024712">
    <property type="entry name" value="Catalase_clade2"/>
</dbReference>
<protein>
    <recommendedName>
        <fullName evidence="3">catalase</fullName>
        <ecNumber evidence="3">1.11.1.6</ecNumber>
    </recommendedName>
</protein>
<dbReference type="Pfam" id="PF06733">
    <property type="entry name" value="DEAD_2"/>
    <property type="match status" value="1"/>
</dbReference>
<dbReference type="InterPro" id="IPR020835">
    <property type="entry name" value="Catalase_sf"/>
</dbReference>
<sequence length="464" mass="51591">MKFMLGDLPVLFPYDRLYPEQYSYMADLKTTLDAGGHCVLEMPSGTGKTVSLLSLIVAYMQFYPEKRKLIYCSRTVPEIEKALAELKQLMEYRAQEGANDGEFRGLGLTSRRNLCLHPEVSKEKKGKIVDSRCRDLTSSYACEKGRADPGSVPLCSFHETNRTAYHPNRFDALPTTEPAQGGFESYPEVVSGIKERKLGPKFQEFYAQAQLFYNSMSDTEKTNMVSAYQFELSHCLEDIVIQNELNCMNEVDRGLAESVHATFPHLTLPAPKPNHGKKSEYLSQITGKNQVFTAEGRKIGIFLVPGFDYKLVEAILPALESAKTMPKIVAPVKGPVKSASGEEVTAEFTFEGCRSTFFDALIFIGGPDASYLPKLKIGRLTHAARESYMHLKTIGVLGNAAQWLVDIALPGDFGAQAKTEFTKENGVVFDPDNAKLQSAKFAEEFLDGVAHHRVWDREVAHIAA</sequence>
<evidence type="ECO:0000313" key="16">
    <source>
        <dbReference type="Proteomes" id="UP000322245"/>
    </source>
</evidence>
<evidence type="ECO:0000256" key="10">
    <source>
        <dbReference type="ARBA" id="ARBA00022962"/>
    </source>
</evidence>
<dbReference type="InterPro" id="IPR014013">
    <property type="entry name" value="Helic_SF1/SF2_ATP-bd_DinG/Rad3"/>
</dbReference>
<dbReference type="EMBL" id="NIDF01000010">
    <property type="protein sequence ID" value="TYJ57739.1"/>
    <property type="molecule type" value="Genomic_DNA"/>
</dbReference>
<dbReference type="GO" id="GO:0004096">
    <property type="term" value="F:catalase activity"/>
    <property type="evidence" value="ECO:0007669"/>
    <property type="project" value="UniProtKB-EC"/>
</dbReference>
<dbReference type="GO" id="GO:0046872">
    <property type="term" value="F:metal ion binding"/>
    <property type="evidence" value="ECO:0007669"/>
    <property type="project" value="UniProtKB-KW"/>
</dbReference>
<dbReference type="PANTHER" id="PTHR42821:SF1">
    <property type="entry name" value="CATALASE-B"/>
    <property type="match status" value="1"/>
</dbReference>
<keyword evidence="7" id="KW-0547">Nucleotide-binding</keyword>
<dbReference type="Pfam" id="PF18011">
    <property type="entry name" value="Catalase_C"/>
    <property type="match status" value="1"/>
</dbReference>
<comment type="similarity">
    <text evidence="2">Belongs to the catalase family.</text>
</comment>
<dbReference type="SMART" id="SM00488">
    <property type="entry name" value="DEXDc2"/>
    <property type="match status" value="1"/>
</dbReference>
<evidence type="ECO:0000256" key="6">
    <source>
        <dbReference type="ARBA" id="ARBA00022723"/>
    </source>
</evidence>
<dbReference type="GO" id="GO:0005829">
    <property type="term" value="C:cytosol"/>
    <property type="evidence" value="ECO:0007669"/>
    <property type="project" value="TreeGrafter"/>
</dbReference>
<proteinExistence type="inferred from homology"/>
<dbReference type="SUPFAM" id="SSF52540">
    <property type="entry name" value="P-loop containing nucleoside triphosphate hydrolases"/>
    <property type="match status" value="1"/>
</dbReference>
<evidence type="ECO:0000256" key="9">
    <source>
        <dbReference type="ARBA" id="ARBA00022840"/>
    </source>
</evidence>
<dbReference type="SUPFAM" id="SSF56634">
    <property type="entry name" value="Heme-dependent catalase-like"/>
    <property type="match status" value="1"/>
</dbReference>
<dbReference type="InterPro" id="IPR010582">
    <property type="entry name" value="Catalase_immune_responsive"/>
</dbReference>
<dbReference type="Proteomes" id="UP000322245">
    <property type="component" value="Unassembled WGS sequence"/>
</dbReference>
<keyword evidence="12" id="KW-0408">Iron</keyword>
<dbReference type="InterPro" id="IPR010614">
    <property type="entry name" value="RAD3-like_helicase_DEAD"/>
</dbReference>
<keyword evidence="13" id="KW-0376">Hydrogen peroxide</keyword>
<dbReference type="PROSITE" id="PS51193">
    <property type="entry name" value="HELICASE_ATP_BIND_2"/>
    <property type="match status" value="1"/>
</dbReference>
<gene>
    <name evidence="15" type="ORF">B9479_001593</name>
</gene>
<comment type="cofactor">
    <cofactor evidence="1">
        <name>heme</name>
        <dbReference type="ChEBI" id="CHEBI:30413"/>
    </cofactor>
</comment>
<evidence type="ECO:0000256" key="2">
    <source>
        <dbReference type="ARBA" id="ARBA00005329"/>
    </source>
</evidence>
<dbReference type="Gene3D" id="3.40.50.880">
    <property type="match status" value="1"/>
</dbReference>
<keyword evidence="4" id="KW-0575">Peroxidase</keyword>
<comment type="caution">
    <text evidence="15">The sequence shown here is derived from an EMBL/GenBank/DDBJ whole genome shotgun (WGS) entry which is preliminary data.</text>
</comment>
<evidence type="ECO:0000256" key="13">
    <source>
        <dbReference type="ARBA" id="ARBA00023324"/>
    </source>
</evidence>
<dbReference type="GO" id="GO:0003677">
    <property type="term" value="F:DNA binding"/>
    <property type="evidence" value="ECO:0007669"/>
    <property type="project" value="InterPro"/>
</dbReference>
<dbReference type="EC" id="1.11.1.6" evidence="3"/>
<dbReference type="Gene3D" id="1.20.1370.20">
    <property type="match status" value="1"/>
</dbReference>
<evidence type="ECO:0000256" key="11">
    <source>
        <dbReference type="ARBA" id="ARBA00023002"/>
    </source>
</evidence>
<feature type="domain" description="Helicase ATP-binding" evidence="14">
    <location>
        <begin position="7"/>
        <end position="286"/>
    </location>
</feature>
<evidence type="ECO:0000256" key="5">
    <source>
        <dbReference type="ARBA" id="ARBA00022617"/>
    </source>
</evidence>
<dbReference type="Gene3D" id="3.40.50.300">
    <property type="entry name" value="P-loop containing nucleotide triphosphate hydrolases"/>
    <property type="match status" value="1"/>
</dbReference>
<keyword evidence="5" id="KW-0349">Heme</keyword>
<dbReference type="GO" id="GO:0020037">
    <property type="term" value="F:heme binding"/>
    <property type="evidence" value="ECO:0007669"/>
    <property type="project" value="InterPro"/>
</dbReference>
<keyword evidence="11" id="KW-0560">Oxidoreductase</keyword>
<dbReference type="GO" id="GO:0003678">
    <property type="term" value="F:DNA helicase activity"/>
    <property type="evidence" value="ECO:0007669"/>
    <property type="project" value="InterPro"/>
</dbReference>
<dbReference type="InterPro" id="IPR043156">
    <property type="entry name" value="Catalase_clade2_helical"/>
</dbReference>
<keyword evidence="16" id="KW-1185">Reference proteome</keyword>
<dbReference type="PANTHER" id="PTHR42821">
    <property type="entry name" value="CATALASE"/>
    <property type="match status" value="1"/>
</dbReference>
<keyword evidence="8" id="KW-0378">Hydrolase</keyword>
<dbReference type="GO" id="GO:0016818">
    <property type="term" value="F:hydrolase activity, acting on acid anhydrides, in phosphorus-containing anhydrides"/>
    <property type="evidence" value="ECO:0007669"/>
    <property type="project" value="InterPro"/>
</dbReference>
<dbReference type="SUPFAM" id="SSF52317">
    <property type="entry name" value="Class I glutamine amidotransferase-like"/>
    <property type="match status" value="1"/>
</dbReference>
<evidence type="ECO:0000256" key="3">
    <source>
        <dbReference type="ARBA" id="ARBA00012314"/>
    </source>
</evidence>
<keyword evidence="6" id="KW-0479">Metal-binding</keyword>
<dbReference type="InterPro" id="IPR029062">
    <property type="entry name" value="Class_I_gatase-like"/>
</dbReference>
<dbReference type="Pfam" id="PF06628">
    <property type="entry name" value="Catalase-rel"/>
    <property type="match status" value="1"/>
</dbReference>
<dbReference type="InterPro" id="IPR006554">
    <property type="entry name" value="Helicase-like_DEXD_c2"/>
</dbReference>
<dbReference type="GO" id="GO:0042744">
    <property type="term" value="P:hydrogen peroxide catabolic process"/>
    <property type="evidence" value="ECO:0007669"/>
    <property type="project" value="UniProtKB-KW"/>
</dbReference>
<evidence type="ECO:0000256" key="12">
    <source>
        <dbReference type="ARBA" id="ARBA00023004"/>
    </source>
</evidence>